<reference evidence="1" key="1">
    <citation type="submission" date="2022-10" db="EMBL/GenBank/DDBJ databases">
        <title>De novo draft assembly of the Pseudomonas pretiosus genome isolated from the plants rhizorohere.</title>
        <authorList>
            <person name="Robas M."/>
            <person name="Fernandez V.M."/>
            <person name="Provanza A."/>
            <person name="Jimenez P.A."/>
        </authorList>
    </citation>
    <scope>NUCLEOTIDE SEQUENCE</scope>
    <source>
        <strain evidence="1">SAICEU11T</strain>
    </source>
</reference>
<evidence type="ECO:0000313" key="2">
    <source>
        <dbReference type="Proteomes" id="UP001060566"/>
    </source>
</evidence>
<sequence>MASDFKFKFGDRVELANPRDTEDHYVGLLGIVVDSEYDEDLRAYMVWFEGDYEAETRYENEIKLREEER</sequence>
<comment type="caution">
    <text evidence="1">The sequence shown here is derived from an EMBL/GenBank/DDBJ whole genome shotgun (WGS) entry which is preliminary data.</text>
</comment>
<dbReference type="RefSeq" id="WP_264462871.1">
    <property type="nucleotide sequence ID" value="NZ_JAOXJG010000026.1"/>
</dbReference>
<dbReference type="GeneID" id="301200827"/>
<accession>A0ABT3EZJ5</accession>
<gene>
    <name evidence="1" type="ORF">NGM45_23350</name>
</gene>
<protein>
    <recommendedName>
        <fullName evidence="3">DUF2187 domain-containing protein</fullName>
    </recommendedName>
</protein>
<evidence type="ECO:0008006" key="3">
    <source>
        <dbReference type="Google" id="ProtNLM"/>
    </source>
</evidence>
<proteinExistence type="predicted"/>
<evidence type="ECO:0000313" key="1">
    <source>
        <dbReference type="EMBL" id="MCW1241966.1"/>
    </source>
</evidence>
<organism evidence="1 2">
    <name type="scientific">Bacillus pretiosus</name>
    <dbReference type="NCBI Taxonomy" id="2983392"/>
    <lineage>
        <taxon>Bacteria</taxon>
        <taxon>Bacillati</taxon>
        <taxon>Bacillota</taxon>
        <taxon>Bacilli</taxon>
        <taxon>Bacillales</taxon>
        <taxon>Bacillaceae</taxon>
        <taxon>Bacillus</taxon>
    </lineage>
</organism>
<name>A0ABT3EZJ5_9BACI</name>
<keyword evidence="2" id="KW-1185">Reference proteome</keyword>
<dbReference type="EMBL" id="JAOXJG010000026">
    <property type="protein sequence ID" value="MCW1241966.1"/>
    <property type="molecule type" value="Genomic_DNA"/>
</dbReference>
<dbReference type="Proteomes" id="UP001060566">
    <property type="component" value="Unassembled WGS sequence"/>
</dbReference>